<keyword evidence="1" id="KW-0472">Membrane</keyword>
<keyword evidence="3" id="KW-1185">Reference proteome</keyword>
<dbReference type="Proteomes" id="UP001501444">
    <property type="component" value="Unassembled WGS sequence"/>
</dbReference>
<gene>
    <name evidence="2" type="ORF">GCM10010170_059990</name>
</gene>
<feature type="transmembrane region" description="Helical" evidence="1">
    <location>
        <begin position="139"/>
        <end position="158"/>
    </location>
</feature>
<dbReference type="InterPro" id="IPR009339">
    <property type="entry name" value="DUF998"/>
</dbReference>
<evidence type="ECO:0000256" key="1">
    <source>
        <dbReference type="SAM" id="Phobius"/>
    </source>
</evidence>
<reference evidence="3" key="1">
    <citation type="journal article" date="2019" name="Int. J. Syst. Evol. Microbiol.">
        <title>The Global Catalogue of Microorganisms (GCM) 10K type strain sequencing project: providing services to taxonomists for standard genome sequencing and annotation.</title>
        <authorList>
            <consortium name="The Broad Institute Genomics Platform"/>
            <consortium name="The Broad Institute Genome Sequencing Center for Infectious Disease"/>
            <person name="Wu L."/>
            <person name="Ma J."/>
        </authorList>
    </citation>
    <scope>NUCLEOTIDE SEQUENCE [LARGE SCALE GENOMIC DNA]</scope>
    <source>
        <strain evidence="3">JCM 3272</strain>
    </source>
</reference>
<sequence length="198" mass="19451">MISRWAAVVGALGTAGLAVAVAGAPLSTYVSESGVPGAPHAGLYAASMVLLAVSLALLATVPTLRLVAACVGLAAALAGVTAGVHCSPGCPLPPYETPAARDLVHATGAVGALGLCALAMLLCATLPAAGRFWRRAGRIGILVAYPPLILSAAGILLVGRSLFTGVAERLALAAVCAWVIFSSAAVPRTSAPPAPGSR</sequence>
<protein>
    <recommendedName>
        <fullName evidence="4">DUF998 domain-containing protein</fullName>
    </recommendedName>
</protein>
<evidence type="ECO:0008006" key="4">
    <source>
        <dbReference type="Google" id="ProtNLM"/>
    </source>
</evidence>
<feature type="transmembrane region" description="Helical" evidence="1">
    <location>
        <begin position="104"/>
        <end position="127"/>
    </location>
</feature>
<comment type="caution">
    <text evidence="2">The sequence shown here is derived from an EMBL/GenBank/DDBJ whole genome shotgun (WGS) entry which is preliminary data.</text>
</comment>
<feature type="transmembrane region" description="Helical" evidence="1">
    <location>
        <begin position="41"/>
        <end position="59"/>
    </location>
</feature>
<dbReference type="EMBL" id="BAAARV010000058">
    <property type="protein sequence ID" value="GAA2363259.1"/>
    <property type="molecule type" value="Genomic_DNA"/>
</dbReference>
<evidence type="ECO:0000313" key="3">
    <source>
        <dbReference type="Proteomes" id="UP001501444"/>
    </source>
</evidence>
<dbReference type="Pfam" id="PF06197">
    <property type="entry name" value="DUF998"/>
    <property type="match status" value="1"/>
</dbReference>
<dbReference type="RefSeq" id="WP_344615905.1">
    <property type="nucleotide sequence ID" value="NZ_BAAARV010000058.1"/>
</dbReference>
<keyword evidence="1" id="KW-1133">Transmembrane helix</keyword>
<keyword evidence="1" id="KW-0812">Transmembrane</keyword>
<name>A0ABP5TZL3_9ACTN</name>
<organism evidence="2 3">
    <name type="scientific">Dactylosporangium salmoneum</name>
    <dbReference type="NCBI Taxonomy" id="53361"/>
    <lineage>
        <taxon>Bacteria</taxon>
        <taxon>Bacillati</taxon>
        <taxon>Actinomycetota</taxon>
        <taxon>Actinomycetes</taxon>
        <taxon>Micromonosporales</taxon>
        <taxon>Micromonosporaceae</taxon>
        <taxon>Dactylosporangium</taxon>
    </lineage>
</organism>
<evidence type="ECO:0000313" key="2">
    <source>
        <dbReference type="EMBL" id="GAA2363259.1"/>
    </source>
</evidence>
<proteinExistence type="predicted"/>
<feature type="transmembrane region" description="Helical" evidence="1">
    <location>
        <begin position="66"/>
        <end position="84"/>
    </location>
</feature>
<accession>A0ABP5TZL3</accession>